<dbReference type="OrthoDB" id="6593077at2759"/>
<dbReference type="PROSITE" id="PS50088">
    <property type="entry name" value="ANK_REPEAT"/>
    <property type="match status" value="3"/>
</dbReference>
<keyword evidence="2 3" id="KW-0040">ANK repeat</keyword>
<feature type="repeat" description="ANK" evidence="3">
    <location>
        <begin position="142"/>
        <end position="163"/>
    </location>
</feature>
<dbReference type="PANTHER" id="PTHR24198">
    <property type="entry name" value="ANKYRIN REPEAT AND PROTEIN KINASE DOMAIN-CONTAINING PROTEIN"/>
    <property type="match status" value="1"/>
</dbReference>
<feature type="repeat" description="ANK" evidence="3">
    <location>
        <begin position="20"/>
        <end position="52"/>
    </location>
</feature>
<dbReference type="SMART" id="SM00248">
    <property type="entry name" value="ANK"/>
    <property type="match status" value="5"/>
</dbReference>
<dbReference type="PROSITE" id="PS50297">
    <property type="entry name" value="ANK_REP_REGION"/>
    <property type="match status" value="3"/>
</dbReference>
<reference evidence="4" key="2">
    <citation type="submission" date="2017-10" db="EMBL/GenBank/DDBJ databases">
        <title>Ladona fulva Genome sequencing and assembly.</title>
        <authorList>
            <person name="Murali S."/>
            <person name="Richards S."/>
            <person name="Bandaranaike D."/>
            <person name="Bellair M."/>
            <person name="Blankenburg K."/>
            <person name="Chao H."/>
            <person name="Dinh H."/>
            <person name="Doddapaneni H."/>
            <person name="Dugan-Rocha S."/>
            <person name="Elkadiri S."/>
            <person name="Gnanaolivu R."/>
            <person name="Hernandez B."/>
            <person name="Skinner E."/>
            <person name="Javaid M."/>
            <person name="Lee S."/>
            <person name="Li M."/>
            <person name="Ming W."/>
            <person name="Munidasa M."/>
            <person name="Muniz J."/>
            <person name="Nguyen L."/>
            <person name="Hughes D."/>
            <person name="Osuji N."/>
            <person name="Pu L.-L."/>
            <person name="Puazo M."/>
            <person name="Qu C."/>
            <person name="Quiroz J."/>
            <person name="Raj R."/>
            <person name="Weissenberger G."/>
            <person name="Xin Y."/>
            <person name="Zou X."/>
            <person name="Han Y."/>
            <person name="Worley K."/>
            <person name="Muzny D."/>
            <person name="Gibbs R."/>
        </authorList>
    </citation>
    <scope>NUCLEOTIDE SEQUENCE</scope>
    <source>
        <strain evidence="4">Sampled in the wild</strain>
    </source>
</reference>
<dbReference type="EMBL" id="KZ308731">
    <property type="protein sequence ID" value="KAG8233597.1"/>
    <property type="molecule type" value="Genomic_DNA"/>
</dbReference>
<evidence type="ECO:0000256" key="2">
    <source>
        <dbReference type="ARBA" id="ARBA00023043"/>
    </source>
</evidence>
<evidence type="ECO:0000256" key="1">
    <source>
        <dbReference type="ARBA" id="ARBA00022737"/>
    </source>
</evidence>
<dbReference type="AlphaFoldDB" id="A0A8K0KEN5"/>
<evidence type="ECO:0000256" key="3">
    <source>
        <dbReference type="PROSITE-ProRule" id="PRU00023"/>
    </source>
</evidence>
<dbReference type="PANTHER" id="PTHR24198:SF165">
    <property type="entry name" value="ANKYRIN REPEAT-CONTAINING PROTEIN-RELATED"/>
    <property type="match status" value="1"/>
</dbReference>
<reference evidence="4" key="1">
    <citation type="submission" date="2013-04" db="EMBL/GenBank/DDBJ databases">
        <authorList>
            <person name="Qu J."/>
            <person name="Murali S.C."/>
            <person name="Bandaranaike D."/>
            <person name="Bellair M."/>
            <person name="Blankenburg K."/>
            <person name="Chao H."/>
            <person name="Dinh H."/>
            <person name="Doddapaneni H."/>
            <person name="Downs B."/>
            <person name="Dugan-Rocha S."/>
            <person name="Elkadiri S."/>
            <person name="Gnanaolivu R.D."/>
            <person name="Hernandez B."/>
            <person name="Javaid M."/>
            <person name="Jayaseelan J.C."/>
            <person name="Lee S."/>
            <person name="Li M."/>
            <person name="Ming W."/>
            <person name="Munidasa M."/>
            <person name="Muniz J."/>
            <person name="Nguyen L."/>
            <person name="Ongeri F."/>
            <person name="Osuji N."/>
            <person name="Pu L.-L."/>
            <person name="Puazo M."/>
            <person name="Qu C."/>
            <person name="Quiroz J."/>
            <person name="Raj R."/>
            <person name="Weissenberger G."/>
            <person name="Xin Y."/>
            <person name="Zou X."/>
            <person name="Han Y."/>
            <person name="Richards S."/>
            <person name="Worley K."/>
            <person name="Muzny D."/>
            <person name="Gibbs R."/>
        </authorList>
    </citation>
    <scope>NUCLEOTIDE SEQUENCE</scope>
    <source>
        <strain evidence="4">Sampled in the wild</strain>
    </source>
</reference>
<protein>
    <submittedName>
        <fullName evidence="4">Uncharacterized protein</fullName>
    </submittedName>
</protein>
<dbReference type="InterPro" id="IPR002110">
    <property type="entry name" value="Ankyrin_rpt"/>
</dbReference>
<sequence length="218" mass="24047">MCVNNLCRQHATVCVKDNTMGHTPIHKAALHGHDKDLRFLLNFSGNLSIVDAKDHHGRTALMLAVEQGNEKCVTVLLEANASVDDVDENCLNAMFRAVALNRKGCVNLLVHAGASIDHPVKWQTPKRHKIEERKTKREDLSGGKTALHLAAASGHLECLLEVLNHRDAQNILDKLDNQGCTPLHWSCYNGNPVCLQLLLKNWTHGLNVGNPFSPVHCA</sequence>
<comment type="caution">
    <text evidence="4">The sequence shown here is derived from an EMBL/GenBank/DDBJ whole genome shotgun (WGS) entry which is preliminary data.</text>
</comment>
<gene>
    <name evidence="4" type="ORF">J437_LFUL001008</name>
</gene>
<organism evidence="4 5">
    <name type="scientific">Ladona fulva</name>
    <name type="common">Scarce chaser dragonfly</name>
    <name type="synonym">Libellula fulva</name>
    <dbReference type="NCBI Taxonomy" id="123851"/>
    <lineage>
        <taxon>Eukaryota</taxon>
        <taxon>Metazoa</taxon>
        <taxon>Ecdysozoa</taxon>
        <taxon>Arthropoda</taxon>
        <taxon>Hexapoda</taxon>
        <taxon>Insecta</taxon>
        <taxon>Pterygota</taxon>
        <taxon>Palaeoptera</taxon>
        <taxon>Odonata</taxon>
        <taxon>Epiprocta</taxon>
        <taxon>Anisoptera</taxon>
        <taxon>Libelluloidea</taxon>
        <taxon>Libellulidae</taxon>
        <taxon>Ladona</taxon>
    </lineage>
</organism>
<keyword evidence="5" id="KW-1185">Reference proteome</keyword>
<keyword evidence="1" id="KW-0677">Repeat</keyword>
<dbReference type="Pfam" id="PF12796">
    <property type="entry name" value="Ank_2"/>
    <property type="match status" value="2"/>
</dbReference>
<proteinExistence type="predicted"/>
<dbReference type="InterPro" id="IPR036770">
    <property type="entry name" value="Ankyrin_rpt-contain_sf"/>
</dbReference>
<dbReference type="Gene3D" id="1.25.40.20">
    <property type="entry name" value="Ankyrin repeat-containing domain"/>
    <property type="match status" value="2"/>
</dbReference>
<evidence type="ECO:0000313" key="5">
    <source>
        <dbReference type="Proteomes" id="UP000792457"/>
    </source>
</evidence>
<name>A0A8K0KEN5_LADFU</name>
<accession>A0A8K0KEN5</accession>
<evidence type="ECO:0000313" key="4">
    <source>
        <dbReference type="EMBL" id="KAG8233597.1"/>
    </source>
</evidence>
<feature type="repeat" description="ANK" evidence="3">
    <location>
        <begin position="56"/>
        <end position="88"/>
    </location>
</feature>
<dbReference type="SUPFAM" id="SSF48403">
    <property type="entry name" value="Ankyrin repeat"/>
    <property type="match status" value="1"/>
</dbReference>
<dbReference type="Proteomes" id="UP000792457">
    <property type="component" value="Unassembled WGS sequence"/>
</dbReference>
<feature type="non-terminal residue" evidence="4">
    <location>
        <position position="218"/>
    </location>
</feature>